<dbReference type="GO" id="GO:0052855">
    <property type="term" value="F:ADP-dependent NAD(P)H-hydrate dehydratase activity"/>
    <property type="evidence" value="ECO:0007669"/>
    <property type="project" value="UniProtKB-UniRule"/>
</dbReference>
<keyword evidence="6 17" id="KW-0547">Nucleotide-binding</keyword>
<comment type="function">
    <text evidence="18">Catalyzes the epimerization of the S- and R-forms of NAD(P)HX, a damaged form of NAD(P)H that is a result of enzymatic or heat-dependent hydration. This is a prerequisite for the S-specific NAD(P)H-hydrate dehydratase to allow the repair of both epimers of NAD(P)HX.</text>
</comment>
<feature type="domain" description="YjeF N-terminal" evidence="21">
    <location>
        <begin position="14"/>
        <end position="215"/>
    </location>
</feature>
<dbReference type="SUPFAM" id="SSF64153">
    <property type="entry name" value="YjeF N-terminal domain-like"/>
    <property type="match status" value="1"/>
</dbReference>
<keyword evidence="13" id="KW-0511">Multifunctional enzyme</keyword>
<sequence>MTELPLALYRGQDVKALDRLAIQTENISGYQLMNRAGLVLWQILQTRWSNVKKIIVFCGNGNNGGDGLILARLAKDHGLDVTVYEIQKPNENSTLEATQARQDWLARGNITLYSGQSLDGDLIIDAMLGTGARAPLAPQFQEAIHQINRSRLSVLAVDLPSGLHADTGNNLGAVIRADMTVTFIGLKVGLFLKEAIDNVGEIIFDDLSIHQSLYANIKPCAWRLTHEQVMSALKKRPLSSHKGHFGHVAVIGGGITGYSGAPALAGEAAMRAGAGLVSAVVAPESLPLLARSPRELMCYGPEKVKECETLFTRATVFVVGPGLSQTAWGKQFFQATLTQKKPMIVDADGLNWLAQYPQKSMHWILTPHPAEAARLLNCSVEQVQADRLQAAIDIQQRYGGVIVLKGAGTVIISESGEAVINPGGYPALATAGTGDVLAGLIGGLLAQGLSPMQAALLGVSTHTQAALIEQSFGERGMIASDLLLHIRTLLNTFDTQ</sequence>
<dbReference type="PROSITE" id="PS51385">
    <property type="entry name" value="YJEF_N"/>
    <property type="match status" value="1"/>
</dbReference>
<comment type="catalytic activity">
    <reaction evidence="2 18 19">
        <text>(6R)-NADPHX = (6S)-NADPHX</text>
        <dbReference type="Rhea" id="RHEA:32227"/>
        <dbReference type="ChEBI" id="CHEBI:64076"/>
        <dbReference type="ChEBI" id="CHEBI:64077"/>
        <dbReference type="EC" id="5.1.99.6"/>
    </reaction>
</comment>
<dbReference type="NCBIfam" id="TIGR00197">
    <property type="entry name" value="yjeF_nterm"/>
    <property type="match status" value="1"/>
</dbReference>
<evidence type="ECO:0000256" key="5">
    <source>
        <dbReference type="ARBA" id="ARBA00022723"/>
    </source>
</evidence>
<evidence type="ECO:0000256" key="15">
    <source>
        <dbReference type="ARBA" id="ARBA00048238"/>
    </source>
</evidence>
<evidence type="ECO:0000256" key="6">
    <source>
        <dbReference type="ARBA" id="ARBA00022741"/>
    </source>
</evidence>
<dbReference type="GO" id="GO:0110051">
    <property type="term" value="P:metabolite repair"/>
    <property type="evidence" value="ECO:0007669"/>
    <property type="project" value="TreeGrafter"/>
</dbReference>
<keyword evidence="23" id="KW-1185">Reference proteome</keyword>
<protein>
    <recommendedName>
        <fullName evidence="19">Bifunctional NAD(P)H-hydrate repair enzyme</fullName>
    </recommendedName>
    <alternativeName>
        <fullName evidence="19">Nicotinamide nucleotide repair protein</fullName>
    </alternativeName>
    <domain>
        <recommendedName>
            <fullName evidence="19">ADP-dependent (S)-NAD(P)H-hydrate dehydratase</fullName>
            <ecNumber evidence="19">4.2.1.136</ecNumber>
        </recommendedName>
        <alternativeName>
            <fullName evidence="19">ADP-dependent NAD(P)HX dehydratase</fullName>
        </alternativeName>
    </domain>
    <domain>
        <recommendedName>
            <fullName evidence="19">NAD(P)H-hydrate epimerase</fullName>
            <ecNumber evidence="19">5.1.99.6</ecNumber>
        </recommendedName>
    </domain>
</protein>
<comment type="cofactor">
    <cofactor evidence="17">
        <name>Mg(2+)</name>
        <dbReference type="ChEBI" id="CHEBI:18420"/>
    </cofactor>
</comment>
<dbReference type="HAMAP" id="MF_01966">
    <property type="entry name" value="NADHX_epimerase"/>
    <property type="match status" value="1"/>
</dbReference>
<feature type="binding site" evidence="17">
    <location>
        <position position="434"/>
    </location>
    <ligand>
        <name>AMP</name>
        <dbReference type="ChEBI" id="CHEBI:456215"/>
    </ligand>
</feature>
<feature type="binding site" evidence="17">
    <location>
        <position position="435"/>
    </location>
    <ligand>
        <name>(6S)-NADPHX</name>
        <dbReference type="ChEBI" id="CHEBI:64076"/>
    </ligand>
</feature>
<accession>A0AAE3HT43</accession>
<dbReference type="SUPFAM" id="SSF53613">
    <property type="entry name" value="Ribokinase-like"/>
    <property type="match status" value="1"/>
</dbReference>
<comment type="catalytic activity">
    <reaction evidence="15 17 19">
        <text>(6S)-NADHX + ADP = AMP + phosphate + NADH + H(+)</text>
        <dbReference type="Rhea" id="RHEA:32223"/>
        <dbReference type="ChEBI" id="CHEBI:15378"/>
        <dbReference type="ChEBI" id="CHEBI:43474"/>
        <dbReference type="ChEBI" id="CHEBI:57945"/>
        <dbReference type="ChEBI" id="CHEBI:64074"/>
        <dbReference type="ChEBI" id="CHEBI:456215"/>
        <dbReference type="ChEBI" id="CHEBI:456216"/>
        <dbReference type="EC" id="4.2.1.136"/>
    </reaction>
</comment>
<keyword evidence="10 17" id="KW-0520">NAD</keyword>
<dbReference type="Pfam" id="PF01256">
    <property type="entry name" value="Carb_kinase"/>
    <property type="match status" value="1"/>
</dbReference>
<keyword evidence="9 18" id="KW-0630">Potassium</keyword>
<gene>
    <name evidence="17" type="primary">nnrD</name>
    <name evidence="18" type="synonym">nnrE</name>
    <name evidence="22" type="ORF">HT99x_001860</name>
</gene>
<dbReference type="GO" id="GO:0046872">
    <property type="term" value="F:metal ion binding"/>
    <property type="evidence" value="ECO:0007669"/>
    <property type="project" value="UniProtKB-UniRule"/>
</dbReference>
<evidence type="ECO:0000256" key="12">
    <source>
        <dbReference type="ARBA" id="ARBA00023239"/>
    </source>
</evidence>
<comment type="similarity">
    <text evidence="3 19">In the N-terminal section; belongs to the NnrE/AIBP family.</text>
</comment>
<evidence type="ECO:0000256" key="14">
    <source>
        <dbReference type="ARBA" id="ARBA00025153"/>
    </source>
</evidence>
<comment type="catalytic activity">
    <reaction evidence="1 18 19">
        <text>(6R)-NADHX = (6S)-NADHX</text>
        <dbReference type="Rhea" id="RHEA:32215"/>
        <dbReference type="ChEBI" id="CHEBI:64074"/>
        <dbReference type="ChEBI" id="CHEBI:64075"/>
        <dbReference type="EC" id="5.1.99.6"/>
    </reaction>
</comment>
<dbReference type="NCBIfam" id="TIGR00196">
    <property type="entry name" value="yjeF_cterm"/>
    <property type="match status" value="1"/>
</dbReference>
<name>A0AAE3HT43_9GAMM</name>
<evidence type="ECO:0000313" key="22">
    <source>
        <dbReference type="EMBL" id="MCS5710167.1"/>
    </source>
</evidence>
<comment type="similarity">
    <text evidence="17">Belongs to the NnrD/CARKD family.</text>
</comment>
<evidence type="ECO:0000256" key="11">
    <source>
        <dbReference type="ARBA" id="ARBA00023235"/>
    </source>
</evidence>
<dbReference type="PROSITE" id="PS51383">
    <property type="entry name" value="YJEF_C_3"/>
    <property type="match status" value="1"/>
</dbReference>
<evidence type="ECO:0000256" key="13">
    <source>
        <dbReference type="ARBA" id="ARBA00023268"/>
    </source>
</evidence>
<dbReference type="RefSeq" id="WP_259565170.1">
    <property type="nucleotide sequence ID" value="NZ_LKAJ02000001.1"/>
</dbReference>
<comment type="similarity">
    <text evidence="18">Belongs to the NnrE/AIBP family.</text>
</comment>
<feature type="binding site" evidence="17">
    <location>
        <begin position="405"/>
        <end position="409"/>
    </location>
    <ligand>
        <name>AMP</name>
        <dbReference type="ChEBI" id="CHEBI:456215"/>
    </ligand>
</feature>
<feature type="binding site" evidence="18">
    <location>
        <begin position="62"/>
        <end position="66"/>
    </location>
    <ligand>
        <name>(6S)-NADPHX</name>
        <dbReference type="ChEBI" id="CHEBI:64076"/>
    </ligand>
</feature>
<dbReference type="EMBL" id="LKAJ02000001">
    <property type="protein sequence ID" value="MCS5710167.1"/>
    <property type="molecule type" value="Genomic_DNA"/>
</dbReference>
<comment type="catalytic activity">
    <reaction evidence="16 17 19">
        <text>(6S)-NADPHX + ADP = AMP + phosphate + NADPH + H(+)</text>
        <dbReference type="Rhea" id="RHEA:32235"/>
        <dbReference type="ChEBI" id="CHEBI:15378"/>
        <dbReference type="ChEBI" id="CHEBI:43474"/>
        <dbReference type="ChEBI" id="CHEBI:57783"/>
        <dbReference type="ChEBI" id="CHEBI:64076"/>
        <dbReference type="ChEBI" id="CHEBI:456215"/>
        <dbReference type="ChEBI" id="CHEBI:456216"/>
        <dbReference type="EC" id="4.2.1.136"/>
    </reaction>
</comment>
<dbReference type="Proteomes" id="UP000051497">
    <property type="component" value="Unassembled WGS sequence"/>
</dbReference>
<comment type="cofactor">
    <cofactor evidence="18 19">
        <name>K(+)</name>
        <dbReference type="ChEBI" id="CHEBI:29103"/>
    </cofactor>
    <text evidence="18 19">Binds 1 potassium ion per subunit.</text>
</comment>
<organism evidence="22 23">
    <name type="scientific">Candidatus Berkiella aquae</name>
    <dbReference type="NCBI Taxonomy" id="295108"/>
    <lineage>
        <taxon>Bacteria</taxon>
        <taxon>Pseudomonadati</taxon>
        <taxon>Pseudomonadota</taxon>
        <taxon>Gammaproteobacteria</taxon>
        <taxon>Candidatus Berkiellales</taxon>
        <taxon>Candidatus Berkiellaceae</taxon>
        <taxon>Candidatus Berkiella</taxon>
    </lineage>
</organism>
<comment type="function">
    <text evidence="17">Catalyzes the dehydration of the S-form of NAD(P)HX at the expense of ADP, which is converted to AMP. Together with NAD(P)HX epimerase, which catalyzes the epimerization of the S- and R-forms, the enzyme allows the repair of both epimers of NAD(P)HX, a damaged form of NAD(P)H that is a result of enzymatic or heat-dependent hydration.</text>
</comment>
<dbReference type="HAMAP" id="MF_01965">
    <property type="entry name" value="NADHX_dehydratase"/>
    <property type="match status" value="1"/>
</dbReference>
<dbReference type="Gene3D" id="3.40.50.10260">
    <property type="entry name" value="YjeF N-terminal domain"/>
    <property type="match status" value="1"/>
</dbReference>
<dbReference type="InterPro" id="IPR000631">
    <property type="entry name" value="CARKD"/>
</dbReference>
<keyword evidence="5 18" id="KW-0479">Metal-binding</keyword>
<evidence type="ECO:0000256" key="4">
    <source>
        <dbReference type="ARBA" id="ARBA00009524"/>
    </source>
</evidence>
<comment type="caution">
    <text evidence="22">The sequence shown here is derived from an EMBL/GenBank/DDBJ whole genome shotgun (WGS) entry which is preliminary data.</text>
</comment>
<dbReference type="GO" id="GO:0046496">
    <property type="term" value="P:nicotinamide nucleotide metabolic process"/>
    <property type="evidence" value="ECO:0007669"/>
    <property type="project" value="UniProtKB-UniRule"/>
</dbReference>
<evidence type="ECO:0000259" key="20">
    <source>
        <dbReference type="PROSITE" id="PS51383"/>
    </source>
</evidence>
<evidence type="ECO:0000256" key="1">
    <source>
        <dbReference type="ARBA" id="ARBA00000013"/>
    </source>
</evidence>
<dbReference type="Gene3D" id="3.40.1190.20">
    <property type="match status" value="1"/>
</dbReference>
<evidence type="ECO:0000256" key="8">
    <source>
        <dbReference type="ARBA" id="ARBA00022857"/>
    </source>
</evidence>
<feature type="binding site" evidence="18">
    <location>
        <position position="63"/>
    </location>
    <ligand>
        <name>K(+)</name>
        <dbReference type="ChEBI" id="CHEBI:29103"/>
    </ligand>
</feature>
<feature type="binding site" evidence="18">
    <location>
        <begin position="129"/>
        <end position="135"/>
    </location>
    <ligand>
        <name>(6S)-NADPHX</name>
        <dbReference type="ChEBI" id="CHEBI:64076"/>
    </ligand>
</feature>
<evidence type="ECO:0000256" key="9">
    <source>
        <dbReference type="ARBA" id="ARBA00022958"/>
    </source>
</evidence>
<dbReference type="CDD" id="cd01171">
    <property type="entry name" value="YXKO-related"/>
    <property type="match status" value="1"/>
</dbReference>
<dbReference type="GO" id="GO:0052856">
    <property type="term" value="F:NAD(P)HX epimerase activity"/>
    <property type="evidence" value="ECO:0007669"/>
    <property type="project" value="UniProtKB-UniRule"/>
</dbReference>
<evidence type="ECO:0000259" key="21">
    <source>
        <dbReference type="PROSITE" id="PS51385"/>
    </source>
</evidence>
<dbReference type="PANTHER" id="PTHR12592">
    <property type="entry name" value="ATP-DEPENDENT (S)-NAD(P)H-HYDRATE DEHYDRATASE FAMILY MEMBER"/>
    <property type="match status" value="1"/>
</dbReference>
<feature type="binding site" evidence="18">
    <location>
        <position position="125"/>
    </location>
    <ligand>
        <name>K(+)</name>
        <dbReference type="ChEBI" id="CHEBI:29103"/>
    </ligand>
</feature>
<evidence type="ECO:0000256" key="7">
    <source>
        <dbReference type="ARBA" id="ARBA00022840"/>
    </source>
</evidence>
<evidence type="ECO:0000256" key="16">
    <source>
        <dbReference type="ARBA" id="ARBA00049209"/>
    </source>
</evidence>
<comment type="subunit">
    <text evidence="17">Homotetramer.</text>
</comment>
<feature type="binding site" evidence="18">
    <location>
        <position position="161"/>
    </location>
    <ligand>
        <name>K(+)</name>
        <dbReference type="ChEBI" id="CHEBI:29103"/>
    </ligand>
</feature>
<dbReference type="InterPro" id="IPR029056">
    <property type="entry name" value="Ribokinase-like"/>
</dbReference>
<feature type="binding site" evidence="17">
    <location>
        <position position="261"/>
    </location>
    <ligand>
        <name>(6S)-NADPHX</name>
        <dbReference type="ChEBI" id="CHEBI:64076"/>
    </ligand>
</feature>
<keyword evidence="11 18" id="KW-0413">Isomerase</keyword>
<reference evidence="22" key="2">
    <citation type="submission" date="2021-06" db="EMBL/GenBank/DDBJ databases">
        <title>Genomic Description and Analysis of Intracellular Bacteria, Candidatus Berkiella cookevillensis and Candidatus Berkiella aquae.</title>
        <authorList>
            <person name="Kidane D.T."/>
            <person name="Mehari Y.T."/>
            <person name="Rice F.C."/>
            <person name="Arivett B.A."/>
            <person name="Farone A.L."/>
            <person name="Berk S.G."/>
            <person name="Farone M.B."/>
        </authorList>
    </citation>
    <scope>NUCLEOTIDE SEQUENCE</scope>
    <source>
        <strain evidence="22">HT99</strain>
    </source>
</reference>
<dbReference type="InterPro" id="IPR004443">
    <property type="entry name" value="YjeF_N_dom"/>
</dbReference>
<keyword evidence="12 17" id="KW-0456">Lyase</keyword>
<feature type="binding site" evidence="18">
    <location>
        <position position="158"/>
    </location>
    <ligand>
        <name>(6S)-NADPHX</name>
        <dbReference type="ChEBI" id="CHEBI:64076"/>
    </ligand>
</feature>
<proteinExistence type="inferred from homology"/>
<dbReference type="EC" id="5.1.99.6" evidence="19"/>
<dbReference type="EC" id="4.2.1.136" evidence="19"/>
<comment type="caution">
    <text evidence="18">Lacks conserved residue(s) required for the propagation of feature annotation.</text>
</comment>
<dbReference type="GO" id="GO:0005524">
    <property type="term" value="F:ATP binding"/>
    <property type="evidence" value="ECO:0007669"/>
    <property type="project" value="UniProtKB-UniRule"/>
</dbReference>
<evidence type="ECO:0000313" key="23">
    <source>
        <dbReference type="Proteomes" id="UP000051497"/>
    </source>
</evidence>
<evidence type="ECO:0000256" key="3">
    <source>
        <dbReference type="ARBA" id="ARBA00006001"/>
    </source>
</evidence>
<dbReference type="PANTHER" id="PTHR12592:SF0">
    <property type="entry name" value="ATP-DEPENDENT (S)-NAD(P)H-HYDRATE DEHYDRATASE"/>
    <property type="match status" value="1"/>
</dbReference>
<evidence type="ECO:0000256" key="19">
    <source>
        <dbReference type="PIRNR" id="PIRNR017184"/>
    </source>
</evidence>
<keyword evidence="8 17" id="KW-0521">NADP</keyword>
<feature type="domain" description="YjeF C-terminal" evidence="20">
    <location>
        <begin position="225"/>
        <end position="493"/>
    </location>
</feature>
<evidence type="ECO:0000256" key="2">
    <source>
        <dbReference type="ARBA" id="ARBA00000909"/>
    </source>
</evidence>
<evidence type="ECO:0000256" key="10">
    <source>
        <dbReference type="ARBA" id="ARBA00023027"/>
    </source>
</evidence>
<dbReference type="PROSITE" id="PS01050">
    <property type="entry name" value="YJEF_C_2"/>
    <property type="match status" value="1"/>
</dbReference>
<comment type="similarity">
    <text evidence="4 19">In the C-terminal section; belongs to the NnrD/CARKD family.</text>
</comment>
<dbReference type="AlphaFoldDB" id="A0AAE3HT43"/>
<reference evidence="22" key="1">
    <citation type="journal article" date="2016" name="Genome Announc.">
        <title>Draft Genome Sequences of Two Novel Amoeba-Resistant Intranuclear Bacteria, 'Candidatus Berkiella cookevillensis' and 'Candidatus Berkiella aquae'.</title>
        <authorList>
            <person name="Mehari Y.T."/>
            <person name="Arivett B.A."/>
            <person name="Farone A.L."/>
            <person name="Gunderson J.H."/>
            <person name="Farone M.B."/>
        </authorList>
    </citation>
    <scope>NUCLEOTIDE SEQUENCE</scope>
    <source>
        <strain evidence="22">HT99</strain>
    </source>
</reference>
<dbReference type="Pfam" id="PF03853">
    <property type="entry name" value="YjeF_N"/>
    <property type="match status" value="1"/>
</dbReference>
<dbReference type="InterPro" id="IPR036652">
    <property type="entry name" value="YjeF_N_dom_sf"/>
</dbReference>
<dbReference type="InterPro" id="IPR030677">
    <property type="entry name" value="Nnr"/>
</dbReference>
<comment type="function">
    <text evidence="14 19">Bifunctional enzyme that catalyzes the epimerization of the S- and R-forms of NAD(P)HX and the dehydration of the S-form of NAD(P)HX at the expense of ADP, which is converted to AMP. This allows the repair of both epimers of NAD(P)HX, a damaged form of NAD(P)H that is a result of enzymatic or heat-dependent hydration.</text>
</comment>
<feature type="binding site" evidence="17">
    <location>
        <position position="322"/>
    </location>
    <ligand>
        <name>(6S)-NADPHX</name>
        <dbReference type="ChEBI" id="CHEBI:64076"/>
    </ligand>
</feature>
<dbReference type="InterPro" id="IPR017953">
    <property type="entry name" value="Carbohydrate_kinase_pred_CS"/>
</dbReference>
<feature type="binding site" evidence="17">
    <location>
        <position position="368"/>
    </location>
    <ligand>
        <name>(6S)-NADPHX</name>
        <dbReference type="ChEBI" id="CHEBI:64076"/>
    </ligand>
</feature>
<keyword evidence="7 17" id="KW-0067">ATP-binding</keyword>
<evidence type="ECO:0000256" key="17">
    <source>
        <dbReference type="HAMAP-Rule" id="MF_01965"/>
    </source>
</evidence>
<dbReference type="PIRSF" id="PIRSF017184">
    <property type="entry name" value="Nnr"/>
    <property type="match status" value="1"/>
</dbReference>
<evidence type="ECO:0000256" key="18">
    <source>
        <dbReference type="HAMAP-Rule" id="MF_01966"/>
    </source>
</evidence>